<dbReference type="EMBL" id="JBHSGG010000009">
    <property type="protein sequence ID" value="MFC4727346.1"/>
    <property type="molecule type" value="Genomic_DNA"/>
</dbReference>
<feature type="domain" description="N-acetyltransferase" evidence="2">
    <location>
        <begin position="36"/>
        <end position="205"/>
    </location>
</feature>
<feature type="compositionally biased region" description="Basic and acidic residues" evidence="1">
    <location>
        <begin position="160"/>
        <end position="177"/>
    </location>
</feature>
<protein>
    <submittedName>
        <fullName evidence="3">GNAT family N-acetyltransferase</fullName>
        <ecNumber evidence="3">2.3.1.-</ecNumber>
    </submittedName>
</protein>
<reference evidence="4" key="1">
    <citation type="journal article" date="2019" name="Int. J. Syst. Evol. Microbiol.">
        <title>The Global Catalogue of Microorganisms (GCM) 10K type strain sequencing project: providing services to taxonomists for standard genome sequencing and annotation.</title>
        <authorList>
            <consortium name="The Broad Institute Genomics Platform"/>
            <consortium name="The Broad Institute Genome Sequencing Center for Infectious Disease"/>
            <person name="Wu L."/>
            <person name="Ma J."/>
        </authorList>
    </citation>
    <scope>NUCLEOTIDE SEQUENCE [LARGE SCALE GENOMIC DNA]</scope>
    <source>
        <strain evidence="4">CGMCC 1.13574</strain>
    </source>
</reference>
<organism evidence="3 4">
    <name type="scientific">Coralloluteibacterium thermophilum</name>
    <dbReference type="NCBI Taxonomy" id="2707049"/>
    <lineage>
        <taxon>Bacteria</taxon>
        <taxon>Pseudomonadati</taxon>
        <taxon>Pseudomonadota</taxon>
        <taxon>Gammaproteobacteria</taxon>
        <taxon>Lysobacterales</taxon>
        <taxon>Lysobacteraceae</taxon>
        <taxon>Coralloluteibacterium</taxon>
    </lineage>
</organism>
<dbReference type="InterPro" id="IPR016181">
    <property type="entry name" value="Acyl_CoA_acyltransferase"/>
</dbReference>
<dbReference type="RefSeq" id="WP_377003361.1">
    <property type="nucleotide sequence ID" value="NZ_JBHSGG010000009.1"/>
</dbReference>
<dbReference type="EC" id="2.3.1.-" evidence="3"/>
<sequence length="218" mass="25037">MQRCAAARPRSPRIAGMNEALRVLVLSGEGILPYLDDVARLRIAVFEDFPYLYAGDADYEARYLARYARAPHSLFVLAFDGERVIGASTGIPLADEEEAFRTPFRDAGIDPERVFYFGESVLLHEYRGRGLGHRFFDEREGYARSLGRFDWTAFCSVDRAPDDPRRPPGHRDNDAFWRKRGYGKRPGMQATLRWAEHGEMEETPKTLTFWLRRLEDAA</sequence>
<proteinExistence type="predicted"/>
<evidence type="ECO:0000259" key="2">
    <source>
        <dbReference type="PROSITE" id="PS51186"/>
    </source>
</evidence>
<evidence type="ECO:0000313" key="4">
    <source>
        <dbReference type="Proteomes" id="UP001595892"/>
    </source>
</evidence>
<dbReference type="SUPFAM" id="SSF55729">
    <property type="entry name" value="Acyl-CoA N-acyltransferases (Nat)"/>
    <property type="match status" value="1"/>
</dbReference>
<dbReference type="InterPro" id="IPR000182">
    <property type="entry name" value="GNAT_dom"/>
</dbReference>
<comment type="caution">
    <text evidence="3">The sequence shown here is derived from an EMBL/GenBank/DDBJ whole genome shotgun (WGS) entry which is preliminary data.</text>
</comment>
<keyword evidence="3" id="KW-0808">Transferase</keyword>
<feature type="region of interest" description="Disordered" evidence="1">
    <location>
        <begin position="160"/>
        <end position="180"/>
    </location>
</feature>
<dbReference type="Gene3D" id="3.40.630.30">
    <property type="match status" value="1"/>
</dbReference>
<name>A0ABV9NJF4_9GAMM</name>
<dbReference type="PROSITE" id="PS51186">
    <property type="entry name" value="GNAT"/>
    <property type="match status" value="1"/>
</dbReference>
<keyword evidence="3" id="KW-0012">Acyltransferase</keyword>
<dbReference type="GO" id="GO:0016746">
    <property type="term" value="F:acyltransferase activity"/>
    <property type="evidence" value="ECO:0007669"/>
    <property type="project" value="UniProtKB-KW"/>
</dbReference>
<dbReference type="Proteomes" id="UP001595892">
    <property type="component" value="Unassembled WGS sequence"/>
</dbReference>
<dbReference type="CDD" id="cd04301">
    <property type="entry name" value="NAT_SF"/>
    <property type="match status" value="1"/>
</dbReference>
<dbReference type="Pfam" id="PF00583">
    <property type="entry name" value="Acetyltransf_1"/>
    <property type="match status" value="1"/>
</dbReference>
<accession>A0ABV9NJF4</accession>
<gene>
    <name evidence="3" type="ORF">ACFO3Q_04080</name>
</gene>
<evidence type="ECO:0000256" key="1">
    <source>
        <dbReference type="SAM" id="MobiDB-lite"/>
    </source>
</evidence>
<keyword evidence="4" id="KW-1185">Reference proteome</keyword>
<evidence type="ECO:0000313" key="3">
    <source>
        <dbReference type="EMBL" id="MFC4727346.1"/>
    </source>
</evidence>